<feature type="compositionally biased region" description="Polar residues" evidence="8">
    <location>
        <begin position="1361"/>
        <end position="1372"/>
    </location>
</feature>
<keyword evidence="14" id="KW-1185">Reference proteome</keyword>
<proteinExistence type="predicted"/>
<keyword evidence="4 9" id="KW-1133">Transmembrane helix</keyword>
<dbReference type="PROSITE" id="PS50927">
    <property type="entry name" value="BULB_LECTIN"/>
    <property type="match status" value="2"/>
</dbReference>
<evidence type="ECO:0000259" key="11">
    <source>
        <dbReference type="PROSITE" id="PS50927"/>
    </source>
</evidence>
<feature type="transmembrane region" description="Helical" evidence="9">
    <location>
        <begin position="790"/>
        <end position="808"/>
    </location>
</feature>
<dbReference type="SMART" id="SM00108">
    <property type="entry name" value="B_lectin"/>
    <property type="match status" value="2"/>
</dbReference>
<gene>
    <name evidence="13" type="ORF">SASPL_117216</name>
</gene>
<dbReference type="Pfam" id="PF01453">
    <property type="entry name" value="B_lectin"/>
    <property type="match status" value="2"/>
</dbReference>
<sequence>MAFRDLPYHDIHLLLLMLSCFLIIAASTDTIRANESLSGSKSLISGGNRFKLTFFSPPNRSLWYVGIMFDIPEMTVVWVANRNRPLNDSSGTFQISSDGNLVILDGQKQIVWSINLSSSVANRSAVLLDTGNLVLQDDSNNTKYVWESFQHASDSWLEKMKITGLGMNEKNILTSWTSPDDPTPGSFTMTIEPSNVPQSFVWKDGDPFWRSGPWNGSIFTGIPDMARNDGYGVKVVSDSPETAYAIYTHPYPSFLFHYFLNSLGSLEQKVWSDVKKGWSIDWSSTSNECYMYGKCGPFGSCNAQDRPICSCFQGFIPTNKDEWKGGNWTSGCTRKTHLQCEQDEFLKLEGLKLPDHFNFFNLSEGECWKTCLTNCSCIAYAVPPGIGCLHWTHNLTDTQNLTYGGDDLNIRLARSELVICFLRFSEKKKKKKKQEHLIIIVITVVMGFILVAICALKLLSKYTGKLISRLLFAKTKEIDDRGYSEEMAPIHDKHGVKLEDLPGKLPNGVEIAIKRLARSSNQGVEEFMNEVEVISRLQHRNLVRLLGCCVKSEEKLLVYEYMPNGSLDAHLFGMSVIPNFGVILLEIVGRKKHSSFYDQQLSLTAYAWKLWNEGKIVNLIDPAIYEDDSGMGDDIVRCGNVGLLCVQEIAADRPNMATVLSLLSCEIVQLPRPKQPAIFGMQSSQSADPSTKRSSKVSVNDVTISAVEGRSYKVRLVLVLASEEQEVMLNHKNFPCYALQLFFLILSCFYMFSAAIDIIRADEYLSDSEALISDGNKFKLSFFSPPNSTLRYLGIMYNLPVMTVVWVANRNKPLNDSSGTFQVSSDGNLVVLDGRKEIVWSTNLSPSVVNRSVVLLNTGNLVLRDDSNDNAYVWESFQHASDSWLEKMKILTDLSRNEKSILTSWTSPDDPAPGSFTMTIEPLDIPQSFIWKDGNPYYRTGPWNGQIFTGIPFMRSDYHYGTDVVTEIPGTAYEMFTVPNSSIILYYILNSSGSLEEKVWSDEKKGWDVTWSTTIDECYMYGKCGPFGSCDAQTGQYVPAFGASCPEAKMSGRPETGLVDALGKLTSSVNRTVLDACLSDCSCIAYAVPPGIGCLHWTHNLTDTHKLNDGGDDLYIRLAQSELDQRKDHRRTIVISVVLGFILVVCAYFLLKYKEIAVKRLARSSNQGVEEFMNEVEVISRLQHRNLVRLLGCCVESEEKLLVYEYMPNGSLDAYLFGSGYMSPEYALRGIFSEKSDGYSFGVLLLEIVSGKKNSSFYDEDQQLFLTAYAWKLWKEGKIVNVMDPAIYDSGMEDDILRYANVGLLCVQEVAADRPNTSTVLSMLSCEIEELPHPKQPAFLGMQSSQSTESSTKSSSKCSVNDVTFSTVDQGR</sequence>
<dbReference type="CDD" id="cd00028">
    <property type="entry name" value="B_lectin"/>
    <property type="match status" value="2"/>
</dbReference>
<dbReference type="GO" id="GO:0048544">
    <property type="term" value="P:recognition of pollen"/>
    <property type="evidence" value="ECO:0007669"/>
    <property type="project" value="InterPro"/>
</dbReference>
<dbReference type="EMBL" id="PNBA02000006">
    <property type="protein sequence ID" value="KAG6420679.1"/>
    <property type="molecule type" value="Genomic_DNA"/>
</dbReference>
<dbReference type="SUPFAM" id="SSF56112">
    <property type="entry name" value="Protein kinase-like (PK-like)"/>
    <property type="match status" value="2"/>
</dbReference>
<evidence type="ECO:0000256" key="4">
    <source>
        <dbReference type="ARBA" id="ARBA00022989"/>
    </source>
</evidence>
<keyword evidence="2 9" id="KW-0812">Transmembrane</keyword>
<feature type="domain" description="Apple" evidence="12">
    <location>
        <begin position="340"/>
        <end position="413"/>
    </location>
</feature>
<dbReference type="Gene3D" id="2.90.10.10">
    <property type="entry name" value="Bulb-type lectin domain"/>
    <property type="match status" value="2"/>
</dbReference>
<name>A0A8X8XX50_SALSN</name>
<dbReference type="GO" id="GO:0004674">
    <property type="term" value="F:protein serine/threonine kinase activity"/>
    <property type="evidence" value="ECO:0007669"/>
    <property type="project" value="InterPro"/>
</dbReference>
<dbReference type="InterPro" id="IPR001245">
    <property type="entry name" value="Ser-Thr/Tyr_kinase_cat_dom"/>
</dbReference>
<evidence type="ECO:0000256" key="9">
    <source>
        <dbReference type="SAM" id="Phobius"/>
    </source>
</evidence>
<feature type="compositionally biased region" description="Low complexity" evidence="8">
    <location>
        <begin position="1343"/>
        <end position="1359"/>
    </location>
</feature>
<protein>
    <recommendedName>
        <fullName evidence="15">G-type lectin S-receptor-like serine/threonine-protein kinase</fullName>
    </recommendedName>
</protein>
<dbReference type="Pfam" id="PF08276">
    <property type="entry name" value="PAN_2"/>
    <property type="match status" value="2"/>
</dbReference>
<evidence type="ECO:0000256" key="10">
    <source>
        <dbReference type="SAM" id="SignalP"/>
    </source>
</evidence>
<dbReference type="InterPro" id="IPR001480">
    <property type="entry name" value="Bulb-type_lectin_dom"/>
</dbReference>
<evidence type="ECO:0000256" key="2">
    <source>
        <dbReference type="ARBA" id="ARBA00022692"/>
    </source>
</evidence>
<feature type="transmembrane region" description="Helical" evidence="9">
    <location>
        <begin position="437"/>
        <end position="459"/>
    </location>
</feature>
<comment type="caution">
    <text evidence="13">The sequence shown here is derived from an EMBL/GenBank/DDBJ whole genome shotgun (WGS) entry which is preliminary data.</text>
</comment>
<keyword evidence="5 9" id="KW-0472">Membrane</keyword>
<reference evidence="13" key="2">
    <citation type="submission" date="2020-08" db="EMBL/GenBank/DDBJ databases">
        <title>Plant Genome Project.</title>
        <authorList>
            <person name="Zhang R.-G."/>
        </authorList>
    </citation>
    <scope>NUCLEOTIDE SEQUENCE</scope>
    <source>
        <strain evidence="13">Huo1</strain>
        <tissue evidence="13">Leaf</tissue>
    </source>
</reference>
<dbReference type="GO" id="GO:0016020">
    <property type="term" value="C:membrane"/>
    <property type="evidence" value="ECO:0007669"/>
    <property type="project" value="UniProtKB-SubCell"/>
</dbReference>
<dbReference type="InterPro" id="IPR011009">
    <property type="entry name" value="Kinase-like_dom_sf"/>
</dbReference>
<keyword evidence="7" id="KW-0325">Glycoprotein</keyword>
<evidence type="ECO:0000256" key="6">
    <source>
        <dbReference type="ARBA" id="ARBA00023157"/>
    </source>
</evidence>
<dbReference type="InterPro" id="IPR000858">
    <property type="entry name" value="S_locus_glycoprot_dom"/>
</dbReference>
<feature type="signal peptide" evidence="10">
    <location>
        <begin position="1"/>
        <end position="27"/>
    </location>
</feature>
<evidence type="ECO:0000256" key="3">
    <source>
        <dbReference type="ARBA" id="ARBA00022729"/>
    </source>
</evidence>
<organism evidence="13">
    <name type="scientific">Salvia splendens</name>
    <name type="common">Scarlet sage</name>
    <dbReference type="NCBI Taxonomy" id="180675"/>
    <lineage>
        <taxon>Eukaryota</taxon>
        <taxon>Viridiplantae</taxon>
        <taxon>Streptophyta</taxon>
        <taxon>Embryophyta</taxon>
        <taxon>Tracheophyta</taxon>
        <taxon>Spermatophyta</taxon>
        <taxon>Magnoliopsida</taxon>
        <taxon>eudicotyledons</taxon>
        <taxon>Gunneridae</taxon>
        <taxon>Pentapetalae</taxon>
        <taxon>asterids</taxon>
        <taxon>lamiids</taxon>
        <taxon>Lamiales</taxon>
        <taxon>Lamiaceae</taxon>
        <taxon>Nepetoideae</taxon>
        <taxon>Mentheae</taxon>
        <taxon>Salviinae</taxon>
        <taxon>Salvia</taxon>
        <taxon>Salvia subgen. Calosphace</taxon>
        <taxon>core Calosphace</taxon>
    </lineage>
</organism>
<keyword evidence="3 10" id="KW-0732">Signal</keyword>
<feature type="transmembrane region" description="Helical" evidence="9">
    <location>
        <begin position="1133"/>
        <end position="1151"/>
    </location>
</feature>
<feature type="region of interest" description="Disordered" evidence="8">
    <location>
        <begin position="1337"/>
        <end position="1372"/>
    </location>
</feature>
<dbReference type="FunFam" id="3.30.200.20:FF:000924">
    <property type="entry name" value="Uncharacterized protein"/>
    <property type="match status" value="1"/>
</dbReference>
<evidence type="ECO:0000256" key="5">
    <source>
        <dbReference type="ARBA" id="ARBA00023136"/>
    </source>
</evidence>
<evidence type="ECO:0008006" key="15">
    <source>
        <dbReference type="Google" id="ProtNLM"/>
    </source>
</evidence>
<feature type="transmembrane region" description="Helical" evidence="9">
    <location>
        <begin position="737"/>
        <end position="759"/>
    </location>
</feature>
<dbReference type="PANTHER" id="PTHR32444:SF198">
    <property type="entry name" value="BULB-TYPE LECTIN DOMAIN-CONTAINING PROTEIN"/>
    <property type="match status" value="1"/>
</dbReference>
<dbReference type="InterPro" id="IPR003609">
    <property type="entry name" value="Pan_app"/>
</dbReference>
<dbReference type="InterPro" id="IPR036426">
    <property type="entry name" value="Bulb-type_lectin_dom_sf"/>
</dbReference>
<dbReference type="PANTHER" id="PTHR32444">
    <property type="entry name" value="BULB-TYPE LECTIN DOMAIN-CONTAINING PROTEIN"/>
    <property type="match status" value="1"/>
</dbReference>
<feature type="domain" description="Bulb-type lectin" evidence="11">
    <location>
        <begin position="28"/>
        <end position="148"/>
    </location>
</feature>
<accession>A0A8X8XX50</accession>
<evidence type="ECO:0000313" key="13">
    <source>
        <dbReference type="EMBL" id="KAG6420679.1"/>
    </source>
</evidence>
<keyword evidence="6" id="KW-1015">Disulfide bond</keyword>
<dbReference type="PROSITE" id="PS50948">
    <property type="entry name" value="PAN"/>
    <property type="match status" value="1"/>
</dbReference>
<evidence type="ECO:0000256" key="7">
    <source>
        <dbReference type="ARBA" id="ARBA00023180"/>
    </source>
</evidence>
<evidence type="ECO:0000313" key="14">
    <source>
        <dbReference type="Proteomes" id="UP000298416"/>
    </source>
</evidence>
<dbReference type="Pfam" id="PF11883">
    <property type="entry name" value="DUF3403"/>
    <property type="match status" value="2"/>
</dbReference>
<reference evidence="13" key="1">
    <citation type="submission" date="2018-01" db="EMBL/GenBank/DDBJ databases">
        <authorList>
            <person name="Mao J.F."/>
        </authorList>
    </citation>
    <scope>NUCLEOTIDE SEQUENCE</scope>
    <source>
        <strain evidence="13">Huo1</strain>
        <tissue evidence="13">Leaf</tissue>
    </source>
</reference>
<dbReference type="CDD" id="cd01098">
    <property type="entry name" value="PAN_AP_plant"/>
    <property type="match status" value="2"/>
</dbReference>
<dbReference type="Gene3D" id="3.30.200.20">
    <property type="entry name" value="Phosphorylase Kinase, domain 1"/>
    <property type="match status" value="2"/>
</dbReference>
<dbReference type="SMART" id="SM00473">
    <property type="entry name" value="PAN_AP"/>
    <property type="match status" value="2"/>
</dbReference>
<evidence type="ECO:0000256" key="8">
    <source>
        <dbReference type="SAM" id="MobiDB-lite"/>
    </source>
</evidence>
<evidence type="ECO:0000259" key="12">
    <source>
        <dbReference type="PROSITE" id="PS50948"/>
    </source>
</evidence>
<dbReference type="Pfam" id="PF00954">
    <property type="entry name" value="S_locus_glycop"/>
    <property type="match status" value="2"/>
</dbReference>
<feature type="domain" description="Bulb-type lectin" evidence="11">
    <location>
        <begin position="756"/>
        <end position="876"/>
    </location>
</feature>
<dbReference type="Proteomes" id="UP000298416">
    <property type="component" value="Unassembled WGS sequence"/>
</dbReference>
<dbReference type="SUPFAM" id="SSF51110">
    <property type="entry name" value="alpha-D-mannose-specific plant lectins"/>
    <property type="match status" value="2"/>
</dbReference>
<evidence type="ECO:0000256" key="1">
    <source>
        <dbReference type="ARBA" id="ARBA00004167"/>
    </source>
</evidence>
<dbReference type="InterPro" id="IPR021820">
    <property type="entry name" value="S-locus_recpt_kinase_C"/>
</dbReference>
<dbReference type="Pfam" id="PF07714">
    <property type="entry name" value="PK_Tyr_Ser-Thr"/>
    <property type="match status" value="2"/>
</dbReference>
<dbReference type="FunFam" id="2.90.10.10:FF:000005">
    <property type="entry name" value="G-type lectin S-receptor-like serine/threonine-protein kinase"/>
    <property type="match status" value="1"/>
</dbReference>
<dbReference type="FunFam" id="2.90.10.10:FF:000001">
    <property type="entry name" value="G-type lectin S-receptor-like serine/threonine-protein kinase"/>
    <property type="match status" value="1"/>
</dbReference>
<feature type="chain" id="PRO_5036486905" description="G-type lectin S-receptor-like serine/threonine-protein kinase" evidence="10">
    <location>
        <begin position="28"/>
        <end position="1372"/>
    </location>
</feature>
<comment type="subcellular location">
    <subcellularLocation>
        <location evidence="1">Membrane</location>
        <topology evidence="1">Single-pass membrane protein</topology>
    </subcellularLocation>
</comment>
<dbReference type="Gene3D" id="1.10.510.10">
    <property type="entry name" value="Transferase(Phosphotransferase) domain 1"/>
    <property type="match status" value="2"/>
</dbReference>